<feature type="region of interest" description="Disordered" evidence="1">
    <location>
        <begin position="1"/>
        <end position="55"/>
    </location>
</feature>
<feature type="compositionally biased region" description="Basic and acidic residues" evidence="1">
    <location>
        <begin position="19"/>
        <end position="32"/>
    </location>
</feature>
<organism evidence="2">
    <name type="scientific">Actinomyces timonensis</name>
    <dbReference type="NCBI Taxonomy" id="1288391"/>
    <lineage>
        <taxon>Bacteria</taxon>
        <taxon>Bacillati</taxon>
        <taxon>Actinomycetota</taxon>
        <taxon>Actinomycetes</taxon>
        <taxon>Actinomycetales</taxon>
        <taxon>Actinomycetaceae</taxon>
        <taxon>Actinomyces</taxon>
    </lineage>
</organism>
<evidence type="ECO:0000313" key="2">
    <source>
        <dbReference type="EMBL" id="XCP81909.1"/>
    </source>
</evidence>
<feature type="compositionally biased region" description="Basic and acidic residues" evidence="1">
    <location>
        <begin position="1"/>
        <end position="11"/>
    </location>
</feature>
<dbReference type="AlphaFoldDB" id="A0AAU8N320"/>
<dbReference type="RefSeq" id="WP_366180161.1">
    <property type="nucleotide sequence ID" value="NZ_CP159989.1"/>
</dbReference>
<evidence type="ECO:0000256" key="1">
    <source>
        <dbReference type="SAM" id="MobiDB-lite"/>
    </source>
</evidence>
<sequence length="55" mass="6228">MSQREFAKRQTTDVGATPECDRMTPRGDDGKQKTARTRNRALGEEPLAIEYDLTD</sequence>
<accession>A0AAU8N320</accession>
<proteinExistence type="predicted"/>
<protein>
    <submittedName>
        <fullName evidence="2">Uncharacterized protein</fullName>
    </submittedName>
</protein>
<dbReference type="EMBL" id="CP159989">
    <property type="protein sequence ID" value="XCP81909.1"/>
    <property type="molecule type" value="Genomic_DNA"/>
</dbReference>
<gene>
    <name evidence="2" type="ORF">ABXS69_07935</name>
</gene>
<name>A0AAU8N320_9ACTO</name>
<reference evidence="2" key="1">
    <citation type="submission" date="2024-05" db="EMBL/GenBank/DDBJ databases">
        <title>Draft genome assemblies of 36 bacteria isolated from hibernating arctic ground squirrels.</title>
        <authorList>
            <person name="McKee H."/>
            <person name="Mullen L."/>
            <person name="Drown D.M."/>
            <person name="Duddleston K.N."/>
        </authorList>
    </citation>
    <scope>NUCLEOTIDE SEQUENCE</scope>
    <source>
        <strain evidence="2">AR004</strain>
    </source>
</reference>